<keyword evidence="3" id="KW-1185">Reference proteome</keyword>
<sequence length="172" mass="19683">MKNKPIILLILILLICSLFMPLSINYTGQSKIFTSNKLSRYTSLSRLDGVYNTKLVYYSKSKVGFEFNNQLGIKEGIQNGAVVLGNYFRNIITGTIYDYSNGFNKVSSDMKIVWMFFGIFIEIIKNILFSSLELIAIALILLFQSPNCYNYILSYLLTILFIIGIAYVFKKK</sequence>
<keyword evidence="1" id="KW-0812">Transmembrane</keyword>
<feature type="transmembrane region" description="Helical" evidence="1">
    <location>
        <begin position="149"/>
        <end position="169"/>
    </location>
</feature>
<evidence type="ECO:0000313" key="3">
    <source>
        <dbReference type="Proteomes" id="UP001196301"/>
    </source>
</evidence>
<feature type="transmembrane region" description="Helical" evidence="1">
    <location>
        <begin position="112"/>
        <end position="143"/>
    </location>
</feature>
<keyword evidence="1" id="KW-1133">Transmembrane helix</keyword>
<evidence type="ECO:0000256" key="1">
    <source>
        <dbReference type="SAM" id="Phobius"/>
    </source>
</evidence>
<dbReference type="RefSeq" id="WP_216571694.1">
    <property type="nucleotide sequence ID" value="NZ_JAHLOQ010000043.1"/>
</dbReference>
<organism evidence="2 3">
    <name type="scientific">Intestinibacter bartlettii</name>
    <dbReference type="NCBI Taxonomy" id="261299"/>
    <lineage>
        <taxon>Bacteria</taxon>
        <taxon>Bacillati</taxon>
        <taxon>Bacillota</taxon>
        <taxon>Clostridia</taxon>
        <taxon>Peptostreptococcales</taxon>
        <taxon>Peptostreptococcaceae</taxon>
        <taxon>Intestinibacter</taxon>
    </lineage>
</organism>
<gene>
    <name evidence="2" type="ORF">KQI20_12325</name>
</gene>
<keyword evidence="1" id="KW-0472">Membrane</keyword>
<dbReference type="EMBL" id="JAHLOQ010000043">
    <property type="protein sequence ID" value="MBU5337230.1"/>
    <property type="molecule type" value="Genomic_DNA"/>
</dbReference>
<proteinExistence type="predicted"/>
<protein>
    <submittedName>
        <fullName evidence="2">Uncharacterized protein</fullName>
    </submittedName>
</protein>
<name>A0ABS6DZF3_9FIRM</name>
<reference evidence="2 3" key="1">
    <citation type="submission" date="2021-06" db="EMBL/GenBank/DDBJ databases">
        <authorList>
            <person name="Sun Q."/>
            <person name="Li D."/>
        </authorList>
    </citation>
    <scope>NUCLEOTIDE SEQUENCE [LARGE SCALE GENOMIC DNA]</scope>
    <source>
        <strain evidence="2 3">N19</strain>
    </source>
</reference>
<comment type="caution">
    <text evidence="2">The sequence shown here is derived from an EMBL/GenBank/DDBJ whole genome shotgun (WGS) entry which is preliminary data.</text>
</comment>
<feature type="transmembrane region" description="Helical" evidence="1">
    <location>
        <begin position="6"/>
        <end position="27"/>
    </location>
</feature>
<dbReference type="Proteomes" id="UP001196301">
    <property type="component" value="Unassembled WGS sequence"/>
</dbReference>
<accession>A0ABS6DZF3</accession>
<evidence type="ECO:0000313" key="2">
    <source>
        <dbReference type="EMBL" id="MBU5337230.1"/>
    </source>
</evidence>